<dbReference type="RefSeq" id="WP_265127490.1">
    <property type="nucleotide sequence ID" value="NZ_JAPCHY010000005.1"/>
</dbReference>
<comment type="caution">
    <text evidence="15">The sequence shown here is derived from an EMBL/GenBank/DDBJ whole genome shotgun (WGS) entry which is preliminary data.</text>
</comment>
<evidence type="ECO:0000256" key="2">
    <source>
        <dbReference type="ARBA" id="ARBA00022448"/>
    </source>
</evidence>
<evidence type="ECO:0000256" key="10">
    <source>
        <dbReference type="ARBA" id="ARBA00023004"/>
    </source>
</evidence>
<feature type="transmembrane region" description="Helical" evidence="13">
    <location>
        <begin position="55"/>
        <end position="77"/>
    </location>
</feature>
<evidence type="ECO:0000256" key="5">
    <source>
        <dbReference type="ARBA" id="ARBA00022692"/>
    </source>
</evidence>
<protein>
    <submittedName>
        <fullName evidence="15">Respiratory nitrate reductase subunit gamma</fullName>
    </submittedName>
</protein>
<dbReference type="PANTHER" id="PTHR30598:SF3">
    <property type="entry name" value="RESPIRATORY NITRATE REDUCTASE 1 GAMMA CHAIN"/>
    <property type="match status" value="1"/>
</dbReference>
<sequence length="236" mass="26927">MKHYLHQFAFQIYPYIALAVFFIGSWARFDKSMYTWRTGSSQLLSDRGMRIGSNCFHIGILAILGGHLVGLLTPHWLYEHFITAPQKQLMAMVVGGLFGLLCLVGISILTARRLFNPRVRATGTLGDTLVLLLIFVQLLLGLLSIFYSAGHMDGGVMIMLGEWAQHIVTFRWGAADFITDVSWVYKLHVFLGMTLFLVAPFTRLVHVWSIPLSYLWRPYQVVRRRQATLDYGSKER</sequence>
<evidence type="ECO:0000256" key="12">
    <source>
        <dbReference type="ARBA" id="ARBA00023136"/>
    </source>
</evidence>
<dbReference type="SUPFAM" id="SSF103501">
    <property type="entry name" value="Respiratory nitrate reductase 1 gamma chain"/>
    <property type="match status" value="1"/>
</dbReference>
<feature type="domain" description="NarG-like" evidence="14">
    <location>
        <begin position="7"/>
        <end position="225"/>
    </location>
</feature>
<evidence type="ECO:0000256" key="7">
    <source>
        <dbReference type="ARBA" id="ARBA00022982"/>
    </source>
</evidence>
<evidence type="ECO:0000259" key="14">
    <source>
        <dbReference type="Pfam" id="PF02665"/>
    </source>
</evidence>
<evidence type="ECO:0000256" key="6">
    <source>
        <dbReference type="ARBA" id="ARBA00022723"/>
    </source>
</evidence>
<evidence type="ECO:0000313" key="15">
    <source>
        <dbReference type="EMBL" id="MCW4472533.1"/>
    </source>
</evidence>
<keyword evidence="12 13" id="KW-0472">Membrane</keyword>
<dbReference type="InterPro" id="IPR023234">
    <property type="entry name" value="NarG-like_domain"/>
</dbReference>
<gene>
    <name evidence="15" type="primary">narI</name>
    <name evidence="15" type="ORF">OK345_08455</name>
</gene>
<keyword evidence="3" id="KW-1003">Cell membrane</keyword>
<dbReference type="InterPro" id="IPR036197">
    <property type="entry name" value="NarG-like_sf"/>
</dbReference>
<feature type="transmembrane region" description="Helical" evidence="13">
    <location>
        <begin position="189"/>
        <end position="216"/>
    </location>
</feature>
<name>A0ABT3JVL3_9XANT</name>
<keyword evidence="9" id="KW-0560">Oxidoreductase</keyword>
<evidence type="ECO:0000256" key="4">
    <source>
        <dbReference type="ARBA" id="ARBA00022617"/>
    </source>
</evidence>
<dbReference type="Gene3D" id="1.20.950.20">
    <property type="entry name" value="Transmembrane di-heme cytochromes, Chain C"/>
    <property type="match status" value="1"/>
</dbReference>
<feature type="transmembrane region" description="Helical" evidence="13">
    <location>
        <begin position="129"/>
        <end position="149"/>
    </location>
</feature>
<accession>A0ABT3JVL3</accession>
<keyword evidence="11" id="KW-0534">Nitrate assimilation</keyword>
<dbReference type="Pfam" id="PF02665">
    <property type="entry name" value="Nitrate_red_gam"/>
    <property type="match status" value="1"/>
</dbReference>
<proteinExistence type="predicted"/>
<dbReference type="Proteomes" id="UP001209922">
    <property type="component" value="Unassembled WGS sequence"/>
</dbReference>
<dbReference type="NCBIfam" id="TIGR00351">
    <property type="entry name" value="narI"/>
    <property type="match status" value="1"/>
</dbReference>
<keyword evidence="5 13" id="KW-0812">Transmembrane</keyword>
<evidence type="ECO:0000256" key="11">
    <source>
        <dbReference type="ARBA" id="ARBA00023063"/>
    </source>
</evidence>
<dbReference type="InterPro" id="IPR051936">
    <property type="entry name" value="Heme-iron_electron_transfer"/>
</dbReference>
<keyword evidence="10" id="KW-0408">Iron</keyword>
<dbReference type="EMBL" id="JAPCHY010000005">
    <property type="protein sequence ID" value="MCW4472533.1"/>
    <property type="molecule type" value="Genomic_DNA"/>
</dbReference>
<keyword evidence="4" id="KW-0349">Heme</keyword>
<evidence type="ECO:0000313" key="16">
    <source>
        <dbReference type="Proteomes" id="UP001209922"/>
    </source>
</evidence>
<organism evidence="15 16">
    <name type="scientific">Xanthomonas chitinilytica</name>
    <dbReference type="NCBI Taxonomy" id="2989819"/>
    <lineage>
        <taxon>Bacteria</taxon>
        <taxon>Pseudomonadati</taxon>
        <taxon>Pseudomonadota</taxon>
        <taxon>Gammaproteobacteria</taxon>
        <taxon>Lysobacterales</taxon>
        <taxon>Lysobacteraceae</taxon>
        <taxon>Xanthomonas</taxon>
    </lineage>
</organism>
<keyword evidence="7" id="KW-0249">Electron transport</keyword>
<dbReference type="PANTHER" id="PTHR30598">
    <property type="entry name" value="NITRATE REDUCTASE PRIVATE CHAPERONE, REDOX ENZYME MATURATION PROTEIN REMP FAMILY"/>
    <property type="match status" value="1"/>
</dbReference>
<keyword evidence="2" id="KW-0813">Transport</keyword>
<keyword evidence="16" id="KW-1185">Reference proteome</keyword>
<dbReference type="InterPro" id="IPR003816">
    <property type="entry name" value="Nitrate_red_gam"/>
</dbReference>
<evidence type="ECO:0000256" key="1">
    <source>
        <dbReference type="ARBA" id="ARBA00004651"/>
    </source>
</evidence>
<keyword evidence="8 13" id="KW-1133">Transmembrane helix</keyword>
<feature type="transmembrane region" description="Helical" evidence="13">
    <location>
        <begin position="12"/>
        <end position="29"/>
    </location>
</feature>
<evidence type="ECO:0000256" key="9">
    <source>
        <dbReference type="ARBA" id="ARBA00023002"/>
    </source>
</evidence>
<reference evidence="15 16" key="1">
    <citation type="submission" date="2022-10" db="EMBL/GenBank/DDBJ databases">
        <title>Xanthomonas sp. H13-6.</title>
        <authorList>
            <person name="Liu X."/>
            <person name="Deng Z."/>
            <person name="Jiang Y."/>
            <person name="Yu T."/>
            <person name="Ai J."/>
        </authorList>
    </citation>
    <scope>NUCLEOTIDE SEQUENCE [LARGE SCALE GENOMIC DNA]</scope>
    <source>
        <strain evidence="15 16">H13-6</strain>
    </source>
</reference>
<evidence type="ECO:0000256" key="3">
    <source>
        <dbReference type="ARBA" id="ARBA00022475"/>
    </source>
</evidence>
<comment type="subcellular location">
    <subcellularLocation>
        <location evidence="1">Cell membrane</location>
        <topology evidence="1">Multi-pass membrane protein</topology>
    </subcellularLocation>
</comment>
<evidence type="ECO:0000256" key="8">
    <source>
        <dbReference type="ARBA" id="ARBA00022989"/>
    </source>
</evidence>
<feature type="transmembrane region" description="Helical" evidence="13">
    <location>
        <begin position="89"/>
        <end position="109"/>
    </location>
</feature>
<evidence type="ECO:0000256" key="13">
    <source>
        <dbReference type="SAM" id="Phobius"/>
    </source>
</evidence>
<keyword evidence="6" id="KW-0479">Metal-binding</keyword>